<dbReference type="PANTHER" id="PTHR40398:SF1">
    <property type="entry name" value="PTS SYSTEM GLUCITOL_SORBITOL-SPECIFIC EIIA COMPONENT"/>
    <property type="match status" value="1"/>
</dbReference>
<dbReference type="AlphaFoldDB" id="A0A0R2M6R9"/>
<accession>A0A0R2M6R9</accession>
<organism evidence="2 3">
    <name type="scientific">Lactiplantibacillus xiangfangensis</name>
    <dbReference type="NCBI Taxonomy" id="942150"/>
    <lineage>
        <taxon>Bacteria</taxon>
        <taxon>Bacillati</taxon>
        <taxon>Bacillota</taxon>
        <taxon>Bacilli</taxon>
        <taxon>Lactobacillales</taxon>
        <taxon>Lactobacillaceae</taxon>
        <taxon>Lactiplantibacillus</taxon>
    </lineage>
</organism>
<keyword evidence="3" id="KW-1185">Reference proteome</keyword>
<dbReference type="GO" id="GO:0005737">
    <property type="term" value="C:cytoplasm"/>
    <property type="evidence" value="ECO:0007669"/>
    <property type="project" value="InterPro"/>
</dbReference>
<dbReference type="GO" id="GO:0016301">
    <property type="term" value="F:kinase activity"/>
    <property type="evidence" value="ECO:0007669"/>
    <property type="project" value="TreeGrafter"/>
</dbReference>
<dbReference type="PATRIC" id="fig|942150.3.peg.87"/>
<dbReference type="Gene3D" id="2.40.33.40">
    <property type="entry name" value="Phosphotransferase system, glucitol/sorbitol-specific IIA component"/>
    <property type="match status" value="1"/>
</dbReference>
<dbReference type="SUPFAM" id="SSF141530">
    <property type="entry name" value="PTSIIA/GutA-like"/>
    <property type="match status" value="1"/>
</dbReference>
<evidence type="ECO:0000256" key="1">
    <source>
        <dbReference type="PROSITE-ProRule" id="PRU00420"/>
    </source>
</evidence>
<protein>
    <submittedName>
        <fullName evidence="2">Glucitol sorbitol PTS, EIIA</fullName>
    </submittedName>
</protein>
<comment type="caution">
    <text evidence="2">The sequence shown here is derived from an EMBL/GenBank/DDBJ whole genome shotgun (WGS) entry which is preliminary data.</text>
</comment>
<name>A0A0R2M6R9_9LACO</name>
<proteinExistence type="predicted"/>
<dbReference type="GO" id="GO:0008982">
    <property type="term" value="F:protein-N(PI)-phosphohistidine-sugar phosphotransferase activity"/>
    <property type="evidence" value="ECO:0007669"/>
    <property type="project" value="InterPro"/>
</dbReference>
<dbReference type="Pfam" id="PF03829">
    <property type="entry name" value="PTSIIA_gutA"/>
    <property type="match status" value="1"/>
</dbReference>
<dbReference type="PANTHER" id="PTHR40398">
    <property type="entry name" value="PTS SYSTEM GLUCITOL/SORBITOL-SPECIFIC EIIA COMPONENT"/>
    <property type="match status" value="1"/>
</dbReference>
<dbReference type="EMBL" id="JQCL01000068">
    <property type="protein sequence ID" value="KRO09656.1"/>
    <property type="molecule type" value="Genomic_DNA"/>
</dbReference>
<dbReference type="InterPro" id="IPR036665">
    <property type="entry name" value="PTS_IIA_glucitol/sorbitol_sf"/>
</dbReference>
<comment type="caution">
    <text evidence="1">Lacks conserved residue(s) required for the propagation of feature annotation.</text>
</comment>
<dbReference type="PROSITE" id="PS51097">
    <property type="entry name" value="PTS_EIIA_TYPE_5"/>
    <property type="match status" value="1"/>
</dbReference>
<dbReference type="STRING" id="942150.IV64_GL000082"/>
<dbReference type="GO" id="GO:0009401">
    <property type="term" value="P:phosphoenolpyruvate-dependent sugar phosphotransferase system"/>
    <property type="evidence" value="ECO:0007669"/>
    <property type="project" value="InterPro"/>
</dbReference>
<dbReference type="Proteomes" id="UP000051783">
    <property type="component" value="Unassembled WGS sequence"/>
</dbReference>
<dbReference type="InterPro" id="IPR004716">
    <property type="entry name" value="PTS_IIA_glucitol/sorbitol-sp"/>
</dbReference>
<gene>
    <name evidence="2" type="ORF">IV64_GL000082</name>
</gene>
<evidence type="ECO:0000313" key="3">
    <source>
        <dbReference type="Proteomes" id="UP000051783"/>
    </source>
</evidence>
<sequence length="134" mass="14637">MLQLEQIRKEWESDIMAIMATISAIGANAIDPKEPILVFFDETATESIQQIAVLQKFDAPMHTLSLEEGSQIKIDDQTYTVAFAGGLVAANLTSIGHATLYFSAVPQKPMENGIYLTPTTLPEIHVGSVITYLP</sequence>
<reference evidence="2 3" key="1">
    <citation type="journal article" date="2015" name="Genome Announc.">
        <title>Expanding the biotechnology potential of lactobacilli through comparative genomics of 213 strains and associated genera.</title>
        <authorList>
            <person name="Sun Z."/>
            <person name="Harris H.M."/>
            <person name="McCann A."/>
            <person name="Guo C."/>
            <person name="Argimon S."/>
            <person name="Zhang W."/>
            <person name="Yang X."/>
            <person name="Jeffery I.B."/>
            <person name="Cooney J.C."/>
            <person name="Kagawa T.F."/>
            <person name="Liu W."/>
            <person name="Song Y."/>
            <person name="Salvetti E."/>
            <person name="Wrobel A."/>
            <person name="Rasinkangas P."/>
            <person name="Parkhill J."/>
            <person name="Rea M.C."/>
            <person name="O'Sullivan O."/>
            <person name="Ritari J."/>
            <person name="Douillard F.P."/>
            <person name="Paul Ross R."/>
            <person name="Yang R."/>
            <person name="Briner A.E."/>
            <person name="Felis G.E."/>
            <person name="de Vos W.M."/>
            <person name="Barrangou R."/>
            <person name="Klaenhammer T.R."/>
            <person name="Caufield P.W."/>
            <person name="Cui Y."/>
            <person name="Zhang H."/>
            <person name="O'Toole P.W."/>
        </authorList>
    </citation>
    <scope>NUCLEOTIDE SEQUENCE [LARGE SCALE GENOMIC DNA]</scope>
    <source>
        <strain evidence="2 3">LMG 26013</strain>
    </source>
</reference>
<evidence type="ECO:0000313" key="2">
    <source>
        <dbReference type="EMBL" id="KRO09656.1"/>
    </source>
</evidence>